<keyword evidence="4" id="KW-1185">Reference proteome</keyword>
<reference evidence="3 4" key="1">
    <citation type="submission" date="2024-02" db="EMBL/GenBank/DDBJ databases">
        <title>Deinococcus caeni NBRC 101312.</title>
        <authorList>
            <person name="Ichikawa N."/>
            <person name="Katano-Makiyama Y."/>
            <person name="Hidaka K."/>
        </authorList>
    </citation>
    <scope>NUCLEOTIDE SEQUENCE [LARGE SCALE GENOMIC DNA]</scope>
    <source>
        <strain evidence="3 4">NBRC 101312</strain>
    </source>
</reference>
<evidence type="ECO:0000256" key="1">
    <source>
        <dbReference type="SAM" id="Coils"/>
    </source>
</evidence>
<dbReference type="Proteomes" id="UP001423409">
    <property type="component" value="Unassembled WGS sequence"/>
</dbReference>
<accession>A0ABP9U845</accession>
<feature type="region of interest" description="Disordered" evidence="2">
    <location>
        <begin position="565"/>
        <end position="592"/>
    </location>
</feature>
<evidence type="ECO:0008006" key="5">
    <source>
        <dbReference type="Google" id="ProtNLM"/>
    </source>
</evidence>
<keyword evidence="1" id="KW-0175">Coiled coil</keyword>
<dbReference type="RefSeq" id="WP_345440421.1">
    <property type="nucleotide sequence ID" value="NZ_BAABQU010000001.1"/>
</dbReference>
<sequence length="721" mass="77749">MASASLQRLPVQMLGDLVSPRALERILQDAAQARGSTLDTLDPAMLEDILKREVFKRLQLSVPAPLAKKRVSEVLNELMKTTQERQLPSPVVSSLVGLEEGARRFTLYFDWPETQRLRGVLSVARQEEKEGRDISALVLEGQNLIEVMDRRLQEGLVEQGQDLAELRATFARVQGMGGKEVRRLETLIGQIDEAQSRGTLLPGEVERARNITFNLRKLLESSVVQAVQNVDTAEIPTSATILDPDAQARVLALEQQHAAQQLGTLEREFAALLQARPDLRAQHDALRGLQHGNQLTADTVENWREQLKFERETVLGEQRSRLAQLETALAGAVSGADMRIALDSARHLLNMGSLATDELQELSAMHESLQAGVNAQSQLAAQRELLDIERSARNVLGASAELAPLLAQARADLAQGREADVAALWGLLERRMGAAAQEREDFDARADRVVQEYDTVRSLAGETTQKLGQLADTLRAQRRLGRMSAQARERYEQTLLDAEALLAEAHAEYRAAQEVTATFGQDALSGLLDVFDFEEAADTGLLAAAPTTPATTTPATTAPADPFAALGTFPATPAPAATPTPAPTPAPAPAPTLSASALFDTLLSSIGTPAAPAPAPAPAEPAGFPAAFSLPQVPTPDSEAVTTWLFQHGQIHHGPHGPAAQGMLALLTQAAALGLQRLDMNDATHVWSARSSAPGEWRLGRAVTWTALDERVGPWLDTGEN</sequence>
<evidence type="ECO:0000313" key="4">
    <source>
        <dbReference type="Proteomes" id="UP001423409"/>
    </source>
</evidence>
<proteinExistence type="predicted"/>
<feature type="coiled-coil region" evidence="1">
    <location>
        <begin position="488"/>
        <end position="515"/>
    </location>
</feature>
<evidence type="ECO:0000256" key="2">
    <source>
        <dbReference type="SAM" id="MobiDB-lite"/>
    </source>
</evidence>
<comment type="caution">
    <text evidence="3">The sequence shown here is derived from an EMBL/GenBank/DDBJ whole genome shotgun (WGS) entry which is preliminary data.</text>
</comment>
<feature type="compositionally biased region" description="Pro residues" evidence="2">
    <location>
        <begin position="572"/>
        <end position="590"/>
    </location>
</feature>
<gene>
    <name evidence="3" type="ORF">Dcae01_00113</name>
</gene>
<evidence type="ECO:0000313" key="3">
    <source>
        <dbReference type="EMBL" id="GAA5438625.1"/>
    </source>
</evidence>
<dbReference type="EMBL" id="BAABQU010000001">
    <property type="protein sequence ID" value="GAA5438625.1"/>
    <property type="molecule type" value="Genomic_DNA"/>
</dbReference>
<protein>
    <recommendedName>
        <fullName evidence="5">Chromosome segregation ATPase</fullName>
    </recommendedName>
</protein>
<organism evidence="3 4">
    <name type="scientific">Deinococcus caeni</name>
    <dbReference type="NCBI Taxonomy" id="569127"/>
    <lineage>
        <taxon>Bacteria</taxon>
        <taxon>Thermotogati</taxon>
        <taxon>Deinococcota</taxon>
        <taxon>Deinococci</taxon>
        <taxon>Deinococcales</taxon>
        <taxon>Deinococcaceae</taxon>
        <taxon>Deinococcus</taxon>
    </lineage>
</organism>
<name>A0ABP9U845_9DEIO</name>